<feature type="region of interest" description="Disordered" evidence="1">
    <location>
        <begin position="79"/>
        <end position="103"/>
    </location>
</feature>
<evidence type="ECO:0000256" key="1">
    <source>
        <dbReference type="SAM" id="MobiDB-lite"/>
    </source>
</evidence>
<protein>
    <submittedName>
        <fullName evidence="2">Uncharacterized protein</fullName>
    </submittedName>
</protein>
<name>A0A7J6MHI7_PERCH</name>
<reference evidence="2 3" key="1">
    <citation type="submission" date="2020-04" db="EMBL/GenBank/DDBJ databases">
        <title>Perkinsus chesapeaki whole genome sequence.</title>
        <authorList>
            <person name="Bogema D.R."/>
        </authorList>
    </citation>
    <scope>NUCLEOTIDE SEQUENCE [LARGE SCALE GENOMIC DNA]</scope>
    <source>
        <strain evidence="2">ATCC PRA-425</strain>
    </source>
</reference>
<dbReference type="Proteomes" id="UP000591131">
    <property type="component" value="Unassembled WGS sequence"/>
</dbReference>
<sequence>MFTSSFRPPPTAGTTRKVWKPIARAVYLHSRALPINSAKTVEVAESQPNKIIGYEIPYIMTFPQHQQFATIESAIGTTDKQQQGTALPQAPAPQLRASNSARAAPRQVPIVVDPYQGLTEGMKSSRTSFFSSAPVTPAFAASIPSLSATHSSQMLSTFSYKVALSPPRVISAGFNPPPSQA</sequence>
<comment type="caution">
    <text evidence="2">The sequence shown here is derived from an EMBL/GenBank/DDBJ whole genome shotgun (WGS) entry which is preliminary data.</text>
</comment>
<dbReference type="AlphaFoldDB" id="A0A7J6MHI7"/>
<dbReference type="EMBL" id="JAAPAO010000142">
    <property type="protein sequence ID" value="KAF4671059.1"/>
    <property type="molecule type" value="Genomic_DNA"/>
</dbReference>
<proteinExistence type="predicted"/>
<evidence type="ECO:0000313" key="3">
    <source>
        <dbReference type="Proteomes" id="UP000591131"/>
    </source>
</evidence>
<organism evidence="2 3">
    <name type="scientific">Perkinsus chesapeaki</name>
    <name type="common">Clam parasite</name>
    <name type="synonym">Perkinsus andrewsi</name>
    <dbReference type="NCBI Taxonomy" id="330153"/>
    <lineage>
        <taxon>Eukaryota</taxon>
        <taxon>Sar</taxon>
        <taxon>Alveolata</taxon>
        <taxon>Perkinsozoa</taxon>
        <taxon>Perkinsea</taxon>
        <taxon>Perkinsida</taxon>
        <taxon>Perkinsidae</taxon>
        <taxon>Perkinsus</taxon>
    </lineage>
</organism>
<keyword evidence="3" id="KW-1185">Reference proteome</keyword>
<evidence type="ECO:0000313" key="2">
    <source>
        <dbReference type="EMBL" id="KAF4671059.1"/>
    </source>
</evidence>
<dbReference type="OrthoDB" id="415131at2759"/>
<gene>
    <name evidence="2" type="ORF">FOL47_001724</name>
</gene>
<feature type="compositionally biased region" description="Low complexity" evidence="1">
    <location>
        <begin position="81"/>
        <end position="94"/>
    </location>
</feature>
<accession>A0A7J6MHI7</accession>